<protein>
    <submittedName>
        <fullName evidence="3">Uncharacterized protein DUF4342</fullName>
    </submittedName>
</protein>
<dbReference type="OrthoDB" id="677607at2"/>
<reference evidence="3 4" key="1">
    <citation type="submission" date="2019-03" db="EMBL/GenBank/DDBJ databases">
        <title>Genomic Encyclopedia of Type Strains, Phase IV (KMG-IV): sequencing the most valuable type-strain genomes for metagenomic binning, comparative biology and taxonomic classification.</title>
        <authorList>
            <person name="Goeker M."/>
        </authorList>
    </citation>
    <scope>NUCLEOTIDE SEQUENCE [LARGE SCALE GENOMIC DNA]</scope>
    <source>
        <strain evidence="3 4">DSM 13587</strain>
    </source>
</reference>
<keyword evidence="4" id="KW-1185">Reference proteome</keyword>
<dbReference type="RefSeq" id="WP_132977544.1">
    <property type="nucleotide sequence ID" value="NZ_SMAO01000006.1"/>
</dbReference>
<keyword evidence="1" id="KW-1133">Transmembrane helix</keyword>
<dbReference type="Pfam" id="PF14242">
    <property type="entry name" value="DUF4342"/>
    <property type="match status" value="1"/>
</dbReference>
<keyword evidence="1" id="KW-0812">Transmembrane</keyword>
<evidence type="ECO:0000313" key="3">
    <source>
        <dbReference type="EMBL" id="TCT20137.1"/>
    </source>
</evidence>
<keyword evidence="1" id="KW-0472">Membrane</keyword>
<gene>
    <name evidence="3" type="ORF">EDC35_10664</name>
</gene>
<name>A0A4R3MWL6_9GAMM</name>
<evidence type="ECO:0000313" key="4">
    <source>
        <dbReference type="Proteomes" id="UP000295717"/>
    </source>
</evidence>
<feature type="domain" description="DUF4342" evidence="2">
    <location>
        <begin position="9"/>
        <end position="87"/>
    </location>
</feature>
<dbReference type="Proteomes" id="UP000295717">
    <property type="component" value="Unassembled WGS sequence"/>
</dbReference>
<dbReference type="AlphaFoldDB" id="A0A4R3MWL6"/>
<evidence type="ECO:0000259" key="2">
    <source>
        <dbReference type="Pfam" id="PF14242"/>
    </source>
</evidence>
<proteinExistence type="predicted"/>
<sequence length="105" mass="11511">MRQDNGRHLIEEITVTGGALLDKVKDLIQQGNVRRLIVRRPSGKVLADIPLTAGVGIAGVLTLLAPVLTAMAAIGALFAQVRIEIQRDPDLFIKRADADRDDYRR</sequence>
<organism evidence="3 4">
    <name type="scientific">Thiobaca trueperi</name>
    <dbReference type="NCBI Taxonomy" id="127458"/>
    <lineage>
        <taxon>Bacteria</taxon>
        <taxon>Pseudomonadati</taxon>
        <taxon>Pseudomonadota</taxon>
        <taxon>Gammaproteobacteria</taxon>
        <taxon>Chromatiales</taxon>
        <taxon>Chromatiaceae</taxon>
        <taxon>Thiobaca</taxon>
    </lineage>
</organism>
<dbReference type="EMBL" id="SMAO01000006">
    <property type="protein sequence ID" value="TCT20137.1"/>
    <property type="molecule type" value="Genomic_DNA"/>
</dbReference>
<dbReference type="InterPro" id="IPR025642">
    <property type="entry name" value="DUF4342"/>
</dbReference>
<comment type="caution">
    <text evidence="3">The sequence shown here is derived from an EMBL/GenBank/DDBJ whole genome shotgun (WGS) entry which is preliminary data.</text>
</comment>
<accession>A0A4R3MWL6</accession>
<feature type="transmembrane region" description="Helical" evidence="1">
    <location>
        <begin position="51"/>
        <end position="79"/>
    </location>
</feature>
<evidence type="ECO:0000256" key="1">
    <source>
        <dbReference type="SAM" id="Phobius"/>
    </source>
</evidence>